<keyword evidence="4" id="KW-1185">Reference proteome</keyword>
<dbReference type="Gene3D" id="3.30.70.1430">
    <property type="entry name" value="Multidrug efflux transporter AcrB pore domain"/>
    <property type="match status" value="2"/>
</dbReference>
<dbReference type="SUPFAM" id="SSF82693">
    <property type="entry name" value="Multidrug efflux transporter AcrB pore domain, PN1, PN2, PC1 and PC2 subdomains"/>
    <property type="match status" value="1"/>
</dbReference>
<feature type="transmembrane region" description="Helical" evidence="2">
    <location>
        <begin position="379"/>
        <end position="397"/>
    </location>
</feature>
<sequence>MWPRVRRFASARPEARRPWRRIMIGALIDGAIKRRKVVLGVTIIAALFGLFAYLSMPREADPDIPFPFVAVVVPFPGVSPEDAERLLIKPLELQLQTLEGLKEMNAVARENVAIVQLEFEPNFKKDKVLADVRAKVDLARARFPPDAEQPIIEEANTSENPVIGIALHGVAPERELFQVTRDLRDRLLTIPGVLDAIVNGARDEMLEVTVDPLRMEAYNVTVNDLAGVIGRNNQLVPAGDLQSGAGKFAVKVPGVVANPADILSLPIKKAGDKLVTIGDIGDVRRTFKEPASITRYNGEQAFTLEVQKRSGANVLATTAQVRAMVAAESAHWPKTISVDYTYDNSEFIGRTLIVLESGLITATLLVMMIVVGSLGIRQGLMVGAAIPVCFLLAFLMLNARGVTLNQMVMFGLVLAVGILVDGGIVVVEYADRKMAEGLPKEEAFAAAGKRMFWPVVNGTLTTLCAFVPFMFWNSIAGKFMSFLPLTLFFVLGASIFVALIFTPAVGSLFGRKAAIDAAHLAEIEKSEHGDPREMTGFMGWYARLISRLGLHPFATIAAALAIVVGIFMWFGKTPHETQFFLKEDPEFVAVYVKARGNLSPTADDALVASVERRLVDIKGVKSLYVRSGPLSAGGNQGGPPNDTIGRIQVEFENYEGRHALGLRGEDIAKVVRQRVANIPGLQIEVREPQGGPPTGKDVQVEFRSRDPVALGRAADIMKAKLAADPGLKDLEDNRTSPGIEWNLTVDREAAGRYGVDVLSVGQAIQFVTGGVLAGRFRPDDSDNELDIRVRFPPEARNIAAFDALKVSTAQGPVPASYFVRRVPAQQVTSIQRRDSQRVVIVQANTLPGVAANQKLAALKPWLEKAGIDPSVRWKFRGADEENKKAQTFFMVAMSVSLFMMGVILLWQFNSFYGVLVTLSAVALSTVGVLLGIQLNIAHTFDYVSVIMLGTGVVALAGVVVGHNIVLVDTFYQLRRQGFEADDASVRAAAQRFRPVMLTTVVTVVGLLPLMFQIHPNFHVGQLEYKAPGSEWWVQLSGAVVWGLSFATLLTLVLTPVLLAAPKVVSVRFGRMWGGSQRTLAGRPQPQPEPAYPELPKAAE</sequence>
<dbReference type="InterPro" id="IPR001036">
    <property type="entry name" value="Acrflvin-R"/>
</dbReference>
<dbReference type="OrthoDB" id="9798415at2"/>
<dbReference type="Gene3D" id="3.30.2090.10">
    <property type="entry name" value="Multidrug efflux transporter AcrB TolC docking domain, DN and DC subdomains"/>
    <property type="match status" value="2"/>
</dbReference>
<evidence type="ECO:0000313" key="4">
    <source>
        <dbReference type="Proteomes" id="UP000249842"/>
    </source>
</evidence>
<feature type="transmembrane region" description="Helical" evidence="2">
    <location>
        <begin position="1031"/>
        <end position="1060"/>
    </location>
</feature>
<dbReference type="Proteomes" id="UP000249842">
    <property type="component" value="Unassembled WGS sequence"/>
</dbReference>
<dbReference type="SUPFAM" id="SSF82866">
    <property type="entry name" value="Multidrug efflux transporter AcrB transmembrane domain"/>
    <property type="match status" value="2"/>
</dbReference>
<feature type="transmembrane region" description="Helical" evidence="2">
    <location>
        <begin position="888"/>
        <end position="906"/>
    </location>
</feature>
<feature type="transmembrane region" description="Helical" evidence="2">
    <location>
        <begin position="913"/>
        <end position="936"/>
    </location>
</feature>
<dbReference type="Pfam" id="PF00873">
    <property type="entry name" value="ACR_tran"/>
    <property type="match status" value="1"/>
</dbReference>
<evidence type="ECO:0000313" key="3">
    <source>
        <dbReference type="EMBL" id="RAK61412.1"/>
    </source>
</evidence>
<dbReference type="Gene3D" id="3.30.70.1320">
    <property type="entry name" value="Multidrug efflux transporter AcrB pore domain like"/>
    <property type="match status" value="1"/>
</dbReference>
<dbReference type="PANTHER" id="PTHR32063">
    <property type="match status" value="1"/>
</dbReference>
<dbReference type="GO" id="GO:0042910">
    <property type="term" value="F:xenobiotic transmembrane transporter activity"/>
    <property type="evidence" value="ECO:0007669"/>
    <property type="project" value="TreeGrafter"/>
</dbReference>
<feature type="transmembrane region" description="Helical" evidence="2">
    <location>
        <begin position="409"/>
        <end position="430"/>
    </location>
</feature>
<proteinExistence type="predicted"/>
<feature type="transmembrane region" description="Helical" evidence="2">
    <location>
        <begin position="451"/>
        <end position="473"/>
    </location>
</feature>
<feature type="transmembrane region" description="Helical" evidence="2">
    <location>
        <begin position="942"/>
        <end position="971"/>
    </location>
</feature>
<feature type="transmembrane region" description="Helical" evidence="2">
    <location>
        <begin position="992"/>
        <end position="1011"/>
    </location>
</feature>
<feature type="transmembrane region" description="Helical" evidence="2">
    <location>
        <begin position="352"/>
        <end position="372"/>
    </location>
</feature>
<organism evidence="3 4">
    <name type="scientific">Phenylobacterium hankyongense</name>
    <dbReference type="NCBI Taxonomy" id="1813876"/>
    <lineage>
        <taxon>Bacteria</taxon>
        <taxon>Pseudomonadati</taxon>
        <taxon>Pseudomonadota</taxon>
        <taxon>Alphaproteobacteria</taxon>
        <taxon>Caulobacterales</taxon>
        <taxon>Caulobacteraceae</taxon>
        <taxon>Phenylobacterium</taxon>
    </lineage>
</organism>
<feature type="region of interest" description="Disordered" evidence="1">
    <location>
        <begin position="1077"/>
        <end position="1099"/>
    </location>
</feature>
<protein>
    <submittedName>
        <fullName evidence="3">AcrB/AcrD/AcrF family protein</fullName>
    </submittedName>
</protein>
<feature type="transmembrane region" description="Helical" evidence="2">
    <location>
        <begin position="479"/>
        <end position="502"/>
    </location>
</feature>
<evidence type="ECO:0000256" key="2">
    <source>
        <dbReference type="SAM" id="Phobius"/>
    </source>
</evidence>
<keyword evidence="2" id="KW-1133">Transmembrane helix</keyword>
<dbReference type="GO" id="GO:0005886">
    <property type="term" value="C:plasma membrane"/>
    <property type="evidence" value="ECO:0007669"/>
    <property type="project" value="TreeGrafter"/>
</dbReference>
<dbReference type="PRINTS" id="PR00702">
    <property type="entry name" value="ACRIFLAVINRP"/>
</dbReference>
<dbReference type="InterPro" id="IPR027463">
    <property type="entry name" value="AcrB_DN_DC_subdom"/>
</dbReference>
<name>A0A328B1S7_9CAUL</name>
<evidence type="ECO:0000256" key="1">
    <source>
        <dbReference type="SAM" id="MobiDB-lite"/>
    </source>
</evidence>
<dbReference type="EMBL" id="QFYP01000001">
    <property type="protein sequence ID" value="RAK61412.1"/>
    <property type="molecule type" value="Genomic_DNA"/>
</dbReference>
<dbReference type="SUPFAM" id="SSF82714">
    <property type="entry name" value="Multidrug efflux transporter AcrB TolC docking domain, DN and DC subdomains"/>
    <property type="match status" value="2"/>
</dbReference>
<gene>
    <name evidence="3" type="ORF">DJ021_17180</name>
</gene>
<dbReference type="Gene3D" id="1.20.1640.10">
    <property type="entry name" value="Multidrug efflux transporter AcrB transmembrane domain"/>
    <property type="match status" value="2"/>
</dbReference>
<dbReference type="PANTHER" id="PTHR32063:SF0">
    <property type="entry name" value="SWARMING MOTILITY PROTEIN SWRC"/>
    <property type="match status" value="1"/>
</dbReference>
<accession>A0A328B1S7</accession>
<dbReference type="Gene3D" id="3.30.70.1440">
    <property type="entry name" value="Multidrug efflux transporter AcrB pore domain"/>
    <property type="match status" value="1"/>
</dbReference>
<feature type="transmembrane region" description="Helical" evidence="2">
    <location>
        <begin position="37"/>
        <end position="56"/>
    </location>
</feature>
<comment type="caution">
    <text evidence="3">The sequence shown here is derived from an EMBL/GenBank/DDBJ whole genome shotgun (WGS) entry which is preliminary data.</text>
</comment>
<keyword evidence="2" id="KW-0812">Transmembrane</keyword>
<keyword evidence="2" id="KW-0472">Membrane</keyword>
<reference evidence="4" key="1">
    <citation type="submission" date="2018-05" db="EMBL/GenBank/DDBJ databases">
        <authorList>
            <person name="Li X."/>
        </authorList>
    </citation>
    <scope>NUCLEOTIDE SEQUENCE [LARGE SCALE GENOMIC DNA]</scope>
    <source>
        <strain evidence="4">HKS-05</strain>
    </source>
</reference>
<dbReference type="AlphaFoldDB" id="A0A328B1S7"/>
<feature type="transmembrane region" description="Helical" evidence="2">
    <location>
        <begin position="548"/>
        <end position="570"/>
    </location>
</feature>